<organism evidence="1">
    <name type="scientific">Tanacetum cinerariifolium</name>
    <name type="common">Dalmatian daisy</name>
    <name type="synonym">Chrysanthemum cinerariifolium</name>
    <dbReference type="NCBI Taxonomy" id="118510"/>
    <lineage>
        <taxon>Eukaryota</taxon>
        <taxon>Viridiplantae</taxon>
        <taxon>Streptophyta</taxon>
        <taxon>Embryophyta</taxon>
        <taxon>Tracheophyta</taxon>
        <taxon>Spermatophyta</taxon>
        <taxon>Magnoliopsida</taxon>
        <taxon>eudicotyledons</taxon>
        <taxon>Gunneridae</taxon>
        <taxon>Pentapetalae</taxon>
        <taxon>asterids</taxon>
        <taxon>campanulids</taxon>
        <taxon>Asterales</taxon>
        <taxon>Asteraceae</taxon>
        <taxon>Asteroideae</taxon>
        <taxon>Anthemideae</taxon>
        <taxon>Anthemidinae</taxon>
        <taxon>Tanacetum</taxon>
    </lineage>
</organism>
<accession>A0A699GTA8</accession>
<dbReference type="EMBL" id="BKCJ010055753">
    <property type="protein sequence ID" value="GEW37436.1"/>
    <property type="molecule type" value="Genomic_DNA"/>
</dbReference>
<protein>
    <submittedName>
        <fullName evidence="1">Uncharacterized protein</fullName>
    </submittedName>
</protein>
<dbReference type="AlphaFoldDB" id="A0A699GTA8"/>
<evidence type="ECO:0000313" key="1">
    <source>
        <dbReference type="EMBL" id="GEW37436.1"/>
    </source>
</evidence>
<gene>
    <name evidence="1" type="ORF">Tci_209412</name>
</gene>
<sequence>MFLNWLQPEWLKYVIQVRLAKRLIEDSYDDLFGYLYQYEKLVNASRAKKIEKSHYPLALVAQTGSSSRTPSPYYVTHPSSVVDYDDDYQMDALKNNFDDQLTSAMMLLARAITQRVTLTDEHNDFLVVDAPRMEELEELSANICLMAILQPRNINSDERPNNGSAFLSEVKNSSTGFVNPLFAKDNQQQKYLKQPKIINKTIGDDQIDRNITFDEPTKDVNSGSVEYNNNVQASCELE</sequence>
<proteinExistence type="predicted"/>
<comment type="caution">
    <text evidence="1">The sequence shown here is derived from an EMBL/GenBank/DDBJ whole genome shotgun (WGS) entry which is preliminary data.</text>
</comment>
<name>A0A699GTA8_TANCI</name>
<reference evidence="1" key="1">
    <citation type="journal article" date="2019" name="Sci. Rep.">
        <title>Draft genome of Tanacetum cinerariifolium, the natural source of mosquito coil.</title>
        <authorList>
            <person name="Yamashiro T."/>
            <person name="Shiraishi A."/>
            <person name="Satake H."/>
            <person name="Nakayama K."/>
        </authorList>
    </citation>
    <scope>NUCLEOTIDE SEQUENCE</scope>
</reference>